<keyword evidence="6 7" id="KW-0472">Membrane</keyword>
<evidence type="ECO:0000256" key="4">
    <source>
        <dbReference type="ARBA" id="ARBA00022692"/>
    </source>
</evidence>
<dbReference type="KEGG" id="awo:Awo_c13890"/>
<feature type="transmembrane region" description="Helical" evidence="7">
    <location>
        <begin position="362"/>
        <end position="380"/>
    </location>
</feature>
<dbReference type="STRING" id="931626.Awo_c13890"/>
<evidence type="ECO:0000313" key="9">
    <source>
        <dbReference type="EMBL" id="AFA48173.1"/>
    </source>
</evidence>
<reference evidence="10" key="1">
    <citation type="submission" date="2011-07" db="EMBL/GenBank/DDBJ databases">
        <title>Complete genome sequence of Acetobacterium woodii.</title>
        <authorList>
            <person name="Poehlein A."/>
            <person name="Schmidt S."/>
            <person name="Kaster A.-K."/>
            <person name="Goenrich M."/>
            <person name="Vollmers J."/>
            <person name="Thuermer A."/>
            <person name="Gottschalk G."/>
            <person name="Thauer R.K."/>
            <person name="Daniel R."/>
            <person name="Mueller V."/>
        </authorList>
    </citation>
    <scope>NUCLEOTIDE SEQUENCE [LARGE SCALE GENOMIC DNA]</scope>
    <source>
        <strain evidence="10">ATCC 29683 / DSM 1030 / JCM 2381 / KCTC 1655 / WB1</strain>
    </source>
</reference>
<organism evidence="9 10">
    <name type="scientific">Acetobacterium woodii (strain ATCC 29683 / DSM 1030 / JCM 2381 / KCTC 1655 / WB1)</name>
    <dbReference type="NCBI Taxonomy" id="931626"/>
    <lineage>
        <taxon>Bacteria</taxon>
        <taxon>Bacillati</taxon>
        <taxon>Bacillota</taxon>
        <taxon>Clostridia</taxon>
        <taxon>Eubacteriales</taxon>
        <taxon>Eubacteriaceae</taxon>
        <taxon>Acetobacterium</taxon>
    </lineage>
</organism>
<keyword evidence="3" id="KW-1003">Cell membrane</keyword>
<evidence type="ECO:0000256" key="3">
    <source>
        <dbReference type="ARBA" id="ARBA00022475"/>
    </source>
</evidence>
<gene>
    <name evidence="9" type="primary">cstA</name>
    <name evidence="9" type="ordered locus">Awo_c13890</name>
</gene>
<dbReference type="EMBL" id="CP002987">
    <property type="protein sequence ID" value="AFA48173.1"/>
    <property type="molecule type" value="Genomic_DNA"/>
</dbReference>
<dbReference type="InterPro" id="IPR003706">
    <property type="entry name" value="CstA_N"/>
</dbReference>
<proteinExistence type="inferred from homology"/>
<accession>H6LF73</accession>
<dbReference type="GO" id="GO:0005886">
    <property type="term" value="C:plasma membrane"/>
    <property type="evidence" value="ECO:0007669"/>
    <property type="project" value="UniProtKB-SubCell"/>
</dbReference>
<dbReference type="PANTHER" id="PTHR30252">
    <property type="entry name" value="INNER MEMBRANE PEPTIDE TRANSPORTER"/>
    <property type="match status" value="1"/>
</dbReference>
<keyword evidence="5 7" id="KW-1133">Transmembrane helix</keyword>
<dbReference type="AlphaFoldDB" id="H6LF73"/>
<dbReference type="PANTHER" id="PTHR30252:SF4">
    <property type="entry name" value="CARBON STARVATION"/>
    <property type="match status" value="1"/>
</dbReference>
<dbReference type="Proteomes" id="UP000007177">
    <property type="component" value="Chromosome"/>
</dbReference>
<feature type="transmembrane region" description="Helical" evidence="7">
    <location>
        <begin position="125"/>
        <end position="144"/>
    </location>
</feature>
<feature type="domain" description="CstA N-terminal" evidence="8">
    <location>
        <begin position="4"/>
        <end position="178"/>
    </location>
</feature>
<dbReference type="RefSeq" id="WP_014355776.1">
    <property type="nucleotide sequence ID" value="NC_016894.1"/>
</dbReference>
<dbReference type="GO" id="GO:0009267">
    <property type="term" value="P:cellular response to starvation"/>
    <property type="evidence" value="ECO:0007669"/>
    <property type="project" value="InterPro"/>
</dbReference>
<dbReference type="HOGENOM" id="CLU_010531_3_1_9"/>
<dbReference type="InterPro" id="IPR051605">
    <property type="entry name" value="CstA"/>
</dbReference>
<keyword evidence="4 7" id="KW-0812">Transmembrane</keyword>
<evidence type="ECO:0000256" key="2">
    <source>
        <dbReference type="ARBA" id="ARBA00007755"/>
    </source>
</evidence>
<name>H6LF73_ACEWD</name>
<feature type="transmembrane region" description="Helical" evidence="7">
    <location>
        <begin position="392"/>
        <end position="413"/>
    </location>
</feature>
<evidence type="ECO:0000256" key="1">
    <source>
        <dbReference type="ARBA" id="ARBA00004651"/>
    </source>
</evidence>
<feature type="transmembrane region" description="Helical" evidence="7">
    <location>
        <begin position="316"/>
        <end position="341"/>
    </location>
</feature>
<feature type="transmembrane region" description="Helical" evidence="7">
    <location>
        <begin position="231"/>
        <end position="251"/>
    </location>
</feature>
<evidence type="ECO:0000256" key="6">
    <source>
        <dbReference type="ARBA" id="ARBA00023136"/>
    </source>
</evidence>
<feature type="transmembrane region" description="Helical" evidence="7">
    <location>
        <begin position="420"/>
        <end position="443"/>
    </location>
</feature>
<feature type="transmembrane region" description="Helical" evidence="7">
    <location>
        <begin position="463"/>
        <end position="481"/>
    </location>
</feature>
<feature type="domain" description="CstA N-terminal" evidence="8">
    <location>
        <begin position="301"/>
        <end position="434"/>
    </location>
</feature>
<evidence type="ECO:0000313" key="10">
    <source>
        <dbReference type="Proteomes" id="UP000007177"/>
    </source>
</evidence>
<comment type="similarity">
    <text evidence="2">Belongs to the peptide transporter carbon starvation (CstA) (TC 2.A.114) family.</text>
</comment>
<feature type="domain" description="CstA N-terminal" evidence="8">
    <location>
        <begin position="200"/>
        <end position="294"/>
    </location>
</feature>
<feature type="transmembrane region" description="Helical" evidence="7">
    <location>
        <begin position="164"/>
        <end position="184"/>
    </location>
</feature>
<dbReference type="eggNOG" id="COG1966">
    <property type="taxonomic scope" value="Bacteria"/>
</dbReference>
<keyword evidence="10" id="KW-1185">Reference proteome</keyword>
<evidence type="ECO:0000256" key="5">
    <source>
        <dbReference type="ARBA" id="ARBA00022989"/>
    </source>
</evidence>
<protein>
    <submittedName>
        <fullName evidence="9">Carbon starvation protein A</fullName>
    </submittedName>
</protein>
<feature type="transmembrane region" description="Helical" evidence="7">
    <location>
        <begin position="191"/>
        <end position="211"/>
    </location>
</feature>
<dbReference type="OrthoDB" id="9761224at2"/>
<evidence type="ECO:0000259" key="8">
    <source>
        <dbReference type="Pfam" id="PF02554"/>
    </source>
</evidence>
<dbReference type="Pfam" id="PF02554">
    <property type="entry name" value="CstA"/>
    <property type="match status" value="3"/>
</dbReference>
<sequence>MTTFFIGLFILVFGGFFYGKFVDRVFAPDNRSTPAINKADGVDFVAMPKWKNQLIELLNIAGTGPVLGPIQGILFGPLAFITIPLGCVLAGAVHDYMNGMISIRNGGAQMPRMVGKYLGKNIKRFYTIVLWLLLFLVGVVFIYTPGDLIVRDILNKDAGAQSSTIWIVYAGIFGYYLIATFFPIDKIIGRIYPIFGAILIISAIGVFVGIMMDGGVNLQNLSMETLPQHPLGQKFIPVFFITVACGILSGFHGSQSTLISRTVSSEKEGRSTFYNMMILEGFIAMCWAAGAMVLFNRGVDLSTGATAMVGLISREFLGAIGSFFAILGVIVLPITSGDTAFRSLRLMVGETFNIDQTVIKKRILTTLGIFIPAITILVFAKTSPNGFNLLWQYFGFTNQFVAIFALAMAAVYLKVEKKVIWITLIPGMFYTFIVISYICHAPIGLGLEPRLGSLIGLDPNSYILSYIIGAVASVLYMLFVLKRGKHGLNELQPVTAN</sequence>
<feature type="transmembrane region" description="Helical" evidence="7">
    <location>
        <begin position="73"/>
        <end position="94"/>
    </location>
</feature>
<comment type="subcellular location">
    <subcellularLocation>
        <location evidence="1">Cell membrane</location>
        <topology evidence="1">Multi-pass membrane protein</topology>
    </subcellularLocation>
</comment>
<evidence type="ECO:0000256" key="7">
    <source>
        <dbReference type="SAM" id="Phobius"/>
    </source>
</evidence>
<reference evidence="9 10" key="2">
    <citation type="journal article" date="2012" name="PLoS ONE">
        <title>An ancient pathway combining carbon dioxide fixation with the generation and utilization of a sodium ion gradient for ATP synthesis.</title>
        <authorList>
            <person name="Poehlein A."/>
            <person name="Schmidt S."/>
            <person name="Kaster A.K."/>
            <person name="Goenrich M."/>
            <person name="Vollmers J."/>
            <person name="Thurmer A."/>
            <person name="Bertsch J."/>
            <person name="Schuchmann K."/>
            <person name="Voigt B."/>
            <person name="Hecker M."/>
            <person name="Daniel R."/>
            <person name="Thauer R.K."/>
            <person name="Gottschalk G."/>
            <person name="Muller V."/>
        </authorList>
    </citation>
    <scope>NUCLEOTIDE SEQUENCE [LARGE SCALE GENOMIC DNA]</scope>
    <source>
        <strain evidence="10">ATCC 29683 / DSM 1030 / JCM 2381 / KCTC 1655 / WB1</strain>
    </source>
</reference>
<feature type="transmembrane region" description="Helical" evidence="7">
    <location>
        <begin position="272"/>
        <end position="296"/>
    </location>
</feature>